<comment type="pathway">
    <text evidence="4 15">Carbohydrate degradation; glycolysis; D-glyceraldehyde 3-phosphate and glycerone phosphate from D-glucose: step 3/4.</text>
</comment>
<proteinExistence type="inferred from homology"/>
<feature type="binding site" description="in other chain" evidence="15">
    <location>
        <begin position="380"/>
        <end position="382"/>
    </location>
    <ligand>
        <name>substrate</name>
        <note>ligand shared between dimeric partners</note>
    </ligand>
</feature>
<feature type="binding site" evidence="15">
    <location>
        <position position="241"/>
    </location>
    <ligand>
        <name>ATP</name>
        <dbReference type="ChEBI" id="CHEBI:30616"/>
    </ligand>
</feature>
<feature type="binding site" description="in other chain" evidence="15">
    <location>
        <position position="480"/>
    </location>
    <ligand>
        <name>substrate</name>
        <note>ligand shared between dimeric partners</note>
    </ligand>
</feature>
<evidence type="ECO:0000256" key="2">
    <source>
        <dbReference type="ARBA" id="ARBA00002659"/>
    </source>
</evidence>
<feature type="binding site" description="in other chain" evidence="15">
    <location>
        <begin position="424"/>
        <end position="426"/>
    </location>
    <ligand>
        <name>substrate</name>
        <note>ligand shared between dimeric partners</note>
    </ligand>
</feature>
<dbReference type="GO" id="GO:0006002">
    <property type="term" value="P:fructose 6-phosphate metabolic process"/>
    <property type="evidence" value="ECO:0007669"/>
    <property type="project" value="InterPro"/>
</dbReference>
<feature type="binding site" evidence="15">
    <location>
        <begin position="334"/>
        <end position="337"/>
    </location>
    <ligand>
        <name>ATP</name>
        <dbReference type="ChEBI" id="CHEBI:30616"/>
    </ligand>
</feature>
<feature type="binding site" description="in other chain" evidence="15">
    <location>
        <begin position="514"/>
        <end position="517"/>
    </location>
    <ligand>
        <name>substrate</name>
        <note>ligand shared between dimeric partners</note>
    </ligand>
</feature>
<dbReference type="Pfam" id="PF00365">
    <property type="entry name" value="PFK"/>
    <property type="match status" value="2"/>
</dbReference>
<feature type="binding site" description="in other chain" evidence="15">
    <location>
        <position position="1125"/>
    </location>
    <ligand>
        <name>beta-D-fructose 2,6-bisphosphate</name>
        <dbReference type="ChEBI" id="CHEBI:58579"/>
        <note>allosteric activator; ligand shared between dimeric partners</note>
    </ligand>
</feature>
<evidence type="ECO:0000256" key="4">
    <source>
        <dbReference type="ARBA" id="ARBA00004679"/>
    </source>
</evidence>
<feature type="binding site" description="in other chain" evidence="15">
    <location>
        <begin position="962"/>
        <end position="964"/>
    </location>
    <ligand>
        <name>beta-D-fructose 2,6-bisphosphate</name>
        <dbReference type="ChEBI" id="CHEBI:58579"/>
        <note>allosteric activator; ligand shared between dimeric partners</note>
    </ligand>
</feature>
<feature type="binding site" evidence="15">
    <location>
        <begin position="304"/>
        <end position="305"/>
    </location>
    <ligand>
        <name>ATP</name>
        <dbReference type="ChEBI" id="CHEBI:30616"/>
    </ligand>
</feature>
<keyword evidence="5 15" id="KW-0963">Cytoplasm</keyword>
<evidence type="ECO:0000256" key="3">
    <source>
        <dbReference type="ARBA" id="ARBA00004496"/>
    </source>
</evidence>
<evidence type="ECO:0000256" key="5">
    <source>
        <dbReference type="ARBA" id="ARBA00022490"/>
    </source>
</evidence>
<evidence type="ECO:0000256" key="16">
    <source>
        <dbReference type="SAM" id="MobiDB-lite"/>
    </source>
</evidence>
<dbReference type="GO" id="GO:0005524">
    <property type="term" value="F:ATP binding"/>
    <property type="evidence" value="ECO:0007669"/>
    <property type="project" value="UniProtKB-KW"/>
</dbReference>
<feature type="binding site" evidence="15">
    <location>
        <position position="335"/>
    </location>
    <ligand>
        <name>Mg(2+)</name>
        <dbReference type="ChEBI" id="CHEBI:18420"/>
        <note>catalytic</note>
    </ligand>
</feature>
<dbReference type="UniPathway" id="UPA00109">
    <property type="reaction ID" value="UER00182"/>
</dbReference>
<dbReference type="PANTHER" id="PTHR13697:SF4">
    <property type="entry name" value="ATP-DEPENDENT 6-PHOSPHOFRUCTOKINASE"/>
    <property type="match status" value="1"/>
</dbReference>
<keyword evidence="10 15" id="KW-0418">Kinase</keyword>
<protein>
    <recommendedName>
        <fullName evidence="15">ATP-dependent 6-phosphofructokinase</fullName>
        <shortName evidence="15">ATP-PFK</shortName>
        <shortName evidence="15">Phosphofructokinase</shortName>
        <ecNumber evidence="15">2.7.1.11</ecNumber>
    </recommendedName>
    <alternativeName>
        <fullName evidence="15">Phosphohexokinase</fullName>
    </alternativeName>
</protein>
<feature type="region of interest" description="N-terminal catalytic PFK domain 1" evidence="15">
    <location>
        <begin position="1"/>
        <end position="606"/>
    </location>
</feature>
<evidence type="ECO:0000256" key="6">
    <source>
        <dbReference type="ARBA" id="ARBA00022533"/>
    </source>
</evidence>
<dbReference type="FunFam" id="3.40.50.460:FF:000001">
    <property type="entry name" value="ATP-dependent 6-phosphofructokinase"/>
    <property type="match status" value="1"/>
</dbReference>
<dbReference type="GO" id="GO:0061621">
    <property type="term" value="P:canonical glycolysis"/>
    <property type="evidence" value="ECO:0007669"/>
    <property type="project" value="TreeGrafter"/>
</dbReference>
<sequence length="1164" mass="128612">MSYVFAVKRLEQAPITLKKNRTIVTVGRSGSYLAHTRQLQHLSRSPLVSSGKSVGKESLFKRHHHEAPPYIPYSYQKQRLEVERRIRKFNEPDKPEVPEEQIQKYLQEFADAKEAGRFAHLPPEQLEVLEEEVKAAASDSEKAKDLEEFLRVVKEEAQGKSSEPPTEEGDEPVPQQEAPEATPPAPEEAIPPPPALPADPWQAYQSYMATMDSQITMGQEGQLIERGMHKGKGIAVFTSGGDSQGMNSAVRAVVRMGLYVGARVYFIKEGYQGMVDGGDNIVEANWSSVSGIIHKGGTVIGSARCMEFREREGRMRAAKNLIKRGITNLVVIGGDGSLTGANLFRQDWTSLLQLLVKNGEITEEECKANAYLNIVGMVGSIDNDFCGTDMTIGTDSALHRIIEAVDAIAATAYSHQRCFILEVMGRHCGYLALVAALTSEADYVFIPENPPPENWSEKICNKLKQERSMGQRLNIILVAEGAIDQHGQAITAEAVKKVIVDQLGFDTRITVLGHVQRGGSPSAFDRLLGCRMGAEAVLALMEANTATEPCVISLDGNQAVRVPLMGCVLKTQAVARAMKERNWDQAVQMRGRSFARNLETYKMLTRLRPPKVIEGGKAAMIRSTNGDLNQADSKSFSQSADKRIAWAEHTSLSHSKNKSLSQSKSKSFSQLKSKDPLQSEETSSQAENHSLVVDEGTSSSQSERRKSPSHSKVVSFSHLDKSPAKSGKKKFSQPERMFAKSGNMNITQPEETLIHAGKKTISQMKNKSFSLSAIGDISEARDTFMNQGGFNLGVMHIGAPACGMNAAVRSFVRNCIYRGDTVYGIHDGIDGLVEGNVQEMTWAEVTGWVGQGGAFLGTKRTLPDKHFEQVAARLREYKLHSLLIIGGFEAYHALQQMCEARSKYPEFCIPMVVIPATISNNVPGSDFSLGCDTALNEITEICDRIRQSAQGTKRRVFVVETMGGYCGYLATLAGLAGGADAAYIYEEKFGIQELQLDVYHMAAKMAEGVQRGLVLRNENANENYTTDFIFRVYSEEGKGIFSCRKNVLGHMQQGGSPSVFDRNMGTKMAAKAVTWLTDQMLAHRREDGTVFCEAASTAVLLGLQKRSYMFQPVIDLKERTDYERRIPKEQWWLKLRPLLRILAKHEAAYHEEGIVVKEVEEALD</sequence>
<evidence type="ECO:0000256" key="9">
    <source>
        <dbReference type="ARBA" id="ARBA00022741"/>
    </source>
</evidence>
<feature type="domain" description="Phosphofructokinase" evidence="17">
    <location>
        <begin position="792"/>
        <end position="1076"/>
    </location>
</feature>
<keyword evidence="11 15" id="KW-0067">ATP-binding</keyword>
<dbReference type="AlphaFoldDB" id="A0A0N7ZBM2"/>
<dbReference type="GO" id="GO:0046872">
    <property type="term" value="F:metal ion binding"/>
    <property type="evidence" value="ECO:0007669"/>
    <property type="project" value="UniProtKB-KW"/>
</dbReference>
<evidence type="ECO:0000256" key="11">
    <source>
        <dbReference type="ARBA" id="ARBA00022840"/>
    </source>
</evidence>
<feature type="region of interest" description="Disordered" evidence="16">
    <location>
        <begin position="155"/>
        <end position="200"/>
    </location>
</feature>
<dbReference type="GO" id="GO:0048029">
    <property type="term" value="F:monosaccharide binding"/>
    <property type="evidence" value="ECO:0007669"/>
    <property type="project" value="TreeGrafter"/>
</dbReference>
<evidence type="ECO:0000256" key="12">
    <source>
        <dbReference type="ARBA" id="ARBA00022842"/>
    </source>
</evidence>
<name>A0A0N7ZBM2_SCYOL</name>
<dbReference type="InterPro" id="IPR015912">
    <property type="entry name" value="Phosphofructokinase_CS"/>
</dbReference>
<feature type="region of interest" description="C-terminal regulatory PFK domain 2" evidence="15">
    <location>
        <begin position="791"/>
        <end position="1164"/>
    </location>
</feature>
<dbReference type="InterPro" id="IPR009161">
    <property type="entry name" value="6-Pfructokinase_euk"/>
</dbReference>
<feature type="binding site" evidence="15">
    <location>
        <position position="1044"/>
    </location>
    <ligand>
        <name>beta-D-fructose 2,6-bisphosphate</name>
        <dbReference type="ChEBI" id="CHEBI:58579"/>
        <note>allosteric activator; ligand shared between dimeric partners</note>
    </ligand>
</feature>
<dbReference type="FunFam" id="3.40.50.450:FF:000043">
    <property type="entry name" value="ATP-dependent 6-phosphofructokinase, platelet type"/>
    <property type="match status" value="1"/>
</dbReference>
<comment type="function">
    <text evidence="2 15">Catalyzes the phosphorylation of D-fructose 6-phosphate to fructose 1,6-bisphosphate by ATP, the first committing step of glycolysis.</text>
</comment>
<keyword evidence="7 15" id="KW-0808">Transferase</keyword>
<feature type="domain" description="Phosphofructokinase" evidence="17">
    <location>
        <begin position="234"/>
        <end position="539"/>
    </location>
</feature>
<comment type="caution">
    <text evidence="15">Lacks conserved residue(s) required for the propagation of feature annotation.</text>
</comment>
<dbReference type="Gene3D" id="3.40.50.460">
    <property type="entry name" value="Phosphofructokinase domain"/>
    <property type="match status" value="2"/>
</dbReference>
<evidence type="ECO:0000256" key="13">
    <source>
        <dbReference type="ARBA" id="ARBA00023152"/>
    </source>
</evidence>
<dbReference type="SUPFAM" id="SSF53784">
    <property type="entry name" value="Phosphofructokinase"/>
    <property type="match status" value="2"/>
</dbReference>
<feature type="binding site" evidence="15">
    <location>
        <position position="508"/>
    </location>
    <ligand>
        <name>substrate</name>
        <note>ligand shared between dimeric partners</note>
    </ligand>
</feature>
<comment type="catalytic activity">
    <reaction evidence="14 15">
        <text>beta-D-fructose 6-phosphate + ATP = beta-D-fructose 1,6-bisphosphate + ADP + H(+)</text>
        <dbReference type="Rhea" id="RHEA:16109"/>
        <dbReference type="ChEBI" id="CHEBI:15378"/>
        <dbReference type="ChEBI" id="CHEBI:30616"/>
        <dbReference type="ChEBI" id="CHEBI:32966"/>
        <dbReference type="ChEBI" id="CHEBI:57634"/>
        <dbReference type="ChEBI" id="CHEBI:456216"/>
        <dbReference type="EC" id="2.7.1.11"/>
    </reaction>
</comment>
<dbReference type="PRINTS" id="PR00476">
    <property type="entry name" value="PHFRCTKINASE"/>
</dbReference>
<feature type="binding site" description="in other chain" evidence="15">
    <location>
        <position position="860"/>
    </location>
    <ligand>
        <name>beta-D-fructose 2,6-bisphosphate</name>
        <dbReference type="ChEBI" id="CHEBI:58579"/>
        <note>allosteric activator; ligand shared between dimeric partners</note>
    </ligand>
</feature>
<dbReference type="GO" id="GO:0005945">
    <property type="term" value="C:6-phosphofructokinase complex"/>
    <property type="evidence" value="ECO:0007669"/>
    <property type="project" value="TreeGrafter"/>
</dbReference>
<comment type="subcellular location">
    <subcellularLocation>
        <location evidence="3 15">Cytoplasm</location>
    </subcellularLocation>
</comment>
<evidence type="ECO:0000256" key="8">
    <source>
        <dbReference type="ARBA" id="ARBA00022723"/>
    </source>
</evidence>
<organism evidence="18">
    <name type="scientific">Scylla olivacea</name>
    <name type="common">Orange mud crab</name>
    <name type="synonym">Cancer olivacea</name>
    <dbReference type="NCBI Taxonomy" id="85551"/>
    <lineage>
        <taxon>Eukaryota</taxon>
        <taxon>Metazoa</taxon>
        <taxon>Ecdysozoa</taxon>
        <taxon>Arthropoda</taxon>
        <taxon>Crustacea</taxon>
        <taxon>Multicrustacea</taxon>
        <taxon>Malacostraca</taxon>
        <taxon>Eumalacostraca</taxon>
        <taxon>Eucarida</taxon>
        <taxon>Decapoda</taxon>
        <taxon>Pleocyemata</taxon>
        <taxon>Brachyura</taxon>
        <taxon>Eubrachyura</taxon>
        <taxon>Portunoidea</taxon>
        <taxon>Portunidae</taxon>
        <taxon>Portuninae</taxon>
        <taxon>Scylla</taxon>
    </lineage>
</organism>
<evidence type="ECO:0000256" key="14">
    <source>
        <dbReference type="ARBA" id="ARBA00048070"/>
    </source>
</evidence>
<feature type="binding site" description="in other chain" evidence="15">
    <location>
        <position position="1018"/>
    </location>
    <ligand>
        <name>beta-D-fructose 2,6-bisphosphate</name>
        <dbReference type="ChEBI" id="CHEBI:58579"/>
        <note>allosteric activator; ligand shared between dimeric partners</note>
    </ligand>
</feature>
<feature type="compositionally biased region" description="Low complexity" evidence="16">
    <location>
        <begin position="652"/>
        <end position="671"/>
    </location>
</feature>
<reference evidence="18" key="1">
    <citation type="submission" date="2015-09" db="EMBL/GenBank/DDBJ databases">
        <title>Scylla olivacea transcriptome.</title>
        <authorList>
            <person name="Ikhwanuddin M."/>
        </authorList>
    </citation>
    <scope>NUCLEOTIDE SEQUENCE</scope>
</reference>
<dbReference type="GO" id="GO:0070095">
    <property type="term" value="F:fructose-6-phosphate binding"/>
    <property type="evidence" value="ECO:0007669"/>
    <property type="project" value="TreeGrafter"/>
</dbReference>
<evidence type="ECO:0000259" key="17">
    <source>
        <dbReference type="Pfam" id="PF00365"/>
    </source>
</evidence>
<dbReference type="InterPro" id="IPR022953">
    <property type="entry name" value="ATP_PFK"/>
</dbReference>
<feature type="binding site" description="in other chain" evidence="15">
    <location>
        <begin position="1050"/>
        <end position="1053"/>
    </location>
    <ligand>
        <name>beta-D-fructose 2,6-bisphosphate</name>
        <dbReference type="ChEBI" id="CHEBI:58579"/>
        <note>allosteric activator; ligand shared between dimeric partners</note>
    </ligand>
</feature>
<evidence type="ECO:0000256" key="10">
    <source>
        <dbReference type="ARBA" id="ARBA00022777"/>
    </source>
</evidence>
<comment type="subunit">
    <text evidence="15">Homotetramer.</text>
</comment>
<dbReference type="GO" id="GO:0016208">
    <property type="term" value="F:AMP binding"/>
    <property type="evidence" value="ECO:0007669"/>
    <property type="project" value="TreeGrafter"/>
</dbReference>
<dbReference type="FunFam" id="3.40.50.460:FF:000003">
    <property type="entry name" value="ATP-dependent 6-phosphofructokinase"/>
    <property type="match status" value="1"/>
</dbReference>
<feature type="binding site" description="in other chain" evidence="15">
    <location>
        <begin position="917"/>
        <end position="921"/>
    </location>
    <ligand>
        <name>beta-D-fructose 2,6-bisphosphate</name>
        <dbReference type="ChEBI" id="CHEBI:58579"/>
        <note>allosteric activator; ligand shared between dimeric partners</note>
    </ligand>
</feature>
<keyword evidence="6 15" id="KW-0021">Allosteric enzyme</keyword>
<feature type="binding site" evidence="15">
    <location>
        <position position="955"/>
    </location>
    <ligand>
        <name>beta-D-fructose 2,6-bisphosphate</name>
        <dbReference type="ChEBI" id="CHEBI:58579"/>
        <note>allosteric activator; ligand shared between dimeric partners</note>
    </ligand>
</feature>
<comment type="cofactor">
    <cofactor evidence="1 15">
        <name>Mg(2+)</name>
        <dbReference type="ChEBI" id="CHEBI:18420"/>
    </cofactor>
</comment>
<dbReference type="GO" id="GO:0042802">
    <property type="term" value="F:identical protein binding"/>
    <property type="evidence" value="ECO:0007669"/>
    <property type="project" value="TreeGrafter"/>
</dbReference>
<dbReference type="PROSITE" id="PS00433">
    <property type="entry name" value="PHOSPHOFRUCTOKINASE"/>
    <property type="match status" value="2"/>
</dbReference>
<dbReference type="PANTHER" id="PTHR13697">
    <property type="entry name" value="PHOSPHOFRUCTOKINASE"/>
    <property type="match status" value="1"/>
</dbReference>
<feature type="binding site" evidence="15">
    <location>
        <position position="417"/>
    </location>
    <ligand>
        <name>substrate</name>
        <note>ligand shared between dimeric partners</note>
    </ligand>
</feature>
<dbReference type="EMBL" id="GDRN01081296">
    <property type="protein sequence ID" value="JAI62040.1"/>
    <property type="molecule type" value="Transcribed_RNA"/>
</dbReference>
<keyword evidence="13 15" id="KW-0324">Glycolysis</keyword>
<evidence type="ECO:0000256" key="7">
    <source>
        <dbReference type="ARBA" id="ARBA00022679"/>
    </source>
</evidence>
<feature type="compositionally biased region" description="Polar residues" evidence="16">
    <location>
        <begin position="679"/>
        <end position="688"/>
    </location>
</feature>
<dbReference type="HAMAP" id="MF_03184">
    <property type="entry name" value="Phosphofructokinase_I_E"/>
    <property type="match status" value="1"/>
</dbReference>
<keyword evidence="12 15" id="KW-0460">Magnesium</keyword>
<keyword evidence="9 15" id="KW-0547">Nucleotide-binding</keyword>
<dbReference type="GO" id="GO:0030388">
    <property type="term" value="P:fructose 1,6-bisphosphate metabolic process"/>
    <property type="evidence" value="ECO:0007669"/>
    <property type="project" value="TreeGrafter"/>
</dbReference>
<feature type="active site" description="Proton acceptor" evidence="15">
    <location>
        <position position="382"/>
    </location>
</feature>
<dbReference type="Gene3D" id="3.40.50.450">
    <property type="match status" value="2"/>
</dbReference>
<feature type="compositionally biased region" description="Pro residues" evidence="16">
    <location>
        <begin position="181"/>
        <end position="197"/>
    </location>
</feature>
<evidence type="ECO:0000256" key="15">
    <source>
        <dbReference type="HAMAP-Rule" id="MF_03184"/>
    </source>
</evidence>
<feature type="region of interest" description="Disordered" evidence="16">
    <location>
        <begin position="651"/>
        <end position="736"/>
    </location>
</feature>
<dbReference type="InterPro" id="IPR035966">
    <property type="entry name" value="PKF_sf"/>
</dbReference>
<dbReference type="FunFam" id="3.40.50.450:FF:000064">
    <property type="entry name" value="Phosphofructokinase, platelet b"/>
    <property type="match status" value="1"/>
</dbReference>
<accession>A0A0N7ZBM2</accession>
<comment type="activity regulation">
    <text evidence="15">Allosterically activated by ADP, AMP, or fructose 2,6-bisphosphate, and allosterically inhibited by ATP or citrate.</text>
</comment>
<dbReference type="InterPro" id="IPR000023">
    <property type="entry name" value="Phosphofructokinase_dom"/>
</dbReference>
<evidence type="ECO:0000256" key="1">
    <source>
        <dbReference type="ARBA" id="ARBA00001946"/>
    </source>
</evidence>
<dbReference type="EC" id="2.7.1.11" evidence="15"/>
<keyword evidence="8 15" id="KW-0479">Metal-binding</keyword>
<dbReference type="GO" id="GO:0003872">
    <property type="term" value="F:6-phosphofructokinase activity"/>
    <property type="evidence" value="ECO:0007669"/>
    <property type="project" value="UniProtKB-UniRule"/>
</dbReference>
<evidence type="ECO:0000313" key="18">
    <source>
        <dbReference type="EMBL" id="JAI62040.1"/>
    </source>
</evidence>
<comment type="similarity">
    <text evidence="15">Belongs to the phosphofructokinase type A (PFKA) family. ATP-dependent PFK group I subfamily. Eukaryotic two domain clade 'E' sub-subfamily.</text>
</comment>